<accession>A0A396HAQ7</accession>
<gene>
    <name evidence="1" type="ORF">MtrunA17_Chr7g0262451</name>
</gene>
<dbReference type="EMBL" id="PSQE01000007">
    <property type="protein sequence ID" value="RHN48315.1"/>
    <property type="molecule type" value="Genomic_DNA"/>
</dbReference>
<dbReference type="GO" id="GO:0004814">
    <property type="term" value="F:arginine-tRNA ligase activity"/>
    <property type="evidence" value="ECO:0007669"/>
    <property type="project" value="UniProtKB-EC"/>
</dbReference>
<keyword evidence="1" id="KW-0436">Ligase</keyword>
<proteinExistence type="predicted"/>
<dbReference type="Proteomes" id="UP000265566">
    <property type="component" value="Chromosome 7"/>
</dbReference>
<name>A0A396HAQ7_MEDTR</name>
<organism evidence="1 2">
    <name type="scientific">Medicago truncatula</name>
    <name type="common">Barrel medic</name>
    <name type="synonym">Medicago tribuloides</name>
    <dbReference type="NCBI Taxonomy" id="3880"/>
    <lineage>
        <taxon>Eukaryota</taxon>
        <taxon>Viridiplantae</taxon>
        <taxon>Streptophyta</taxon>
        <taxon>Embryophyta</taxon>
        <taxon>Tracheophyta</taxon>
        <taxon>Spermatophyta</taxon>
        <taxon>Magnoliopsida</taxon>
        <taxon>eudicotyledons</taxon>
        <taxon>Gunneridae</taxon>
        <taxon>Pentapetalae</taxon>
        <taxon>rosids</taxon>
        <taxon>fabids</taxon>
        <taxon>Fabales</taxon>
        <taxon>Fabaceae</taxon>
        <taxon>Papilionoideae</taxon>
        <taxon>50 kb inversion clade</taxon>
        <taxon>NPAAA clade</taxon>
        <taxon>Hologalegina</taxon>
        <taxon>IRL clade</taxon>
        <taxon>Trifolieae</taxon>
        <taxon>Medicago</taxon>
    </lineage>
</organism>
<dbReference type="EC" id="6.1.1.19" evidence="1"/>
<protein>
    <submittedName>
        <fullName evidence="1">Putative arginine--tRNA ligase</fullName>
        <ecNumber evidence="1">6.1.1.19</ecNumber>
    </submittedName>
</protein>
<sequence length="61" mass="7146">MVESCSVAGLGFVNIVLSNKWIEKVVQKRFDFNSIQISLFSSKFYMLCSWFKNQSNKLYNQ</sequence>
<dbReference type="InterPro" id="IPR036695">
    <property type="entry name" value="Arg-tRNA-synth_N_sf"/>
</dbReference>
<comment type="caution">
    <text evidence="1">The sequence shown here is derived from an EMBL/GenBank/DDBJ whole genome shotgun (WGS) entry which is preliminary data.</text>
</comment>
<evidence type="ECO:0000313" key="1">
    <source>
        <dbReference type="EMBL" id="RHN48315.1"/>
    </source>
</evidence>
<dbReference type="GO" id="GO:0005737">
    <property type="term" value="C:cytoplasm"/>
    <property type="evidence" value="ECO:0007669"/>
    <property type="project" value="InterPro"/>
</dbReference>
<dbReference type="GO" id="GO:0005524">
    <property type="term" value="F:ATP binding"/>
    <property type="evidence" value="ECO:0007669"/>
    <property type="project" value="InterPro"/>
</dbReference>
<dbReference type="Gramene" id="rna43017">
    <property type="protein sequence ID" value="RHN48315.1"/>
    <property type="gene ID" value="gene43017"/>
</dbReference>
<dbReference type="GO" id="GO:0006420">
    <property type="term" value="P:arginyl-tRNA aminoacylation"/>
    <property type="evidence" value="ECO:0007669"/>
    <property type="project" value="InterPro"/>
</dbReference>
<dbReference type="AlphaFoldDB" id="A0A396HAQ7"/>
<evidence type="ECO:0000313" key="2">
    <source>
        <dbReference type="Proteomes" id="UP000265566"/>
    </source>
</evidence>
<reference evidence="2" key="1">
    <citation type="journal article" date="2018" name="Nat. Plants">
        <title>Whole-genome landscape of Medicago truncatula symbiotic genes.</title>
        <authorList>
            <person name="Pecrix Y."/>
            <person name="Staton S.E."/>
            <person name="Sallet E."/>
            <person name="Lelandais-Briere C."/>
            <person name="Moreau S."/>
            <person name="Carrere S."/>
            <person name="Blein T."/>
            <person name="Jardinaud M.F."/>
            <person name="Latrasse D."/>
            <person name="Zouine M."/>
            <person name="Zahm M."/>
            <person name="Kreplak J."/>
            <person name="Mayjonade B."/>
            <person name="Satge C."/>
            <person name="Perez M."/>
            <person name="Cauet S."/>
            <person name="Marande W."/>
            <person name="Chantry-Darmon C."/>
            <person name="Lopez-Roques C."/>
            <person name="Bouchez O."/>
            <person name="Berard A."/>
            <person name="Debelle F."/>
            <person name="Munos S."/>
            <person name="Bendahmane A."/>
            <person name="Berges H."/>
            <person name="Niebel A."/>
            <person name="Buitink J."/>
            <person name="Frugier F."/>
            <person name="Benhamed M."/>
            <person name="Crespi M."/>
            <person name="Gouzy J."/>
            <person name="Gamas P."/>
        </authorList>
    </citation>
    <scope>NUCLEOTIDE SEQUENCE [LARGE SCALE GENOMIC DNA]</scope>
    <source>
        <strain evidence="2">cv. Jemalong A17</strain>
    </source>
</reference>
<dbReference type="Gene3D" id="3.30.1360.70">
    <property type="entry name" value="Arginyl tRNA synthetase N-terminal domain"/>
    <property type="match status" value="1"/>
</dbReference>